<dbReference type="Pfam" id="PF00591">
    <property type="entry name" value="Glycos_transf_3"/>
    <property type="match status" value="1"/>
</dbReference>
<feature type="binding site" evidence="12">
    <location>
        <position position="227"/>
    </location>
    <ligand>
        <name>Mg(2+)</name>
        <dbReference type="ChEBI" id="CHEBI:18420"/>
        <label>2</label>
    </ligand>
</feature>
<feature type="binding site" evidence="12">
    <location>
        <position position="90"/>
    </location>
    <ligand>
        <name>5-phospho-alpha-D-ribose 1-diphosphate</name>
        <dbReference type="ChEBI" id="CHEBI:58017"/>
    </ligand>
</feature>
<comment type="subunit">
    <text evidence="2 12">Homodimer.</text>
</comment>
<dbReference type="AlphaFoldDB" id="A0AAE3L3H4"/>
<dbReference type="PANTHER" id="PTHR43285">
    <property type="entry name" value="ANTHRANILATE PHOSPHORIBOSYLTRANSFERASE"/>
    <property type="match status" value="1"/>
</dbReference>
<feature type="binding site" evidence="12">
    <location>
        <position position="168"/>
    </location>
    <ligand>
        <name>anthranilate</name>
        <dbReference type="ChEBI" id="CHEBI:16567"/>
        <label>2</label>
    </ligand>
</feature>
<dbReference type="NCBIfam" id="TIGR01245">
    <property type="entry name" value="trpD"/>
    <property type="match status" value="1"/>
</dbReference>
<dbReference type="PANTHER" id="PTHR43285:SF2">
    <property type="entry name" value="ANTHRANILATE PHOSPHORIBOSYLTRANSFERASE"/>
    <property type="match status" value="1"/>
</dbReference>
<dbReference type="FunFam" id="1.20.970.10:FF:000006">
    <property type="entry name" value="Anthranilate phosphoribosyltransferase"/>
    <property type="match status" value="1"/>
</dbReference>
<feature type="binding site" evidence="12">
    <location>
        <position position="122"/>
    </location>
    <ligand>
        <name>5-phospho-alpha-D-ribose 1-diphosphate</name>
        <dbReference type="ChEBI" id="CHEBI:58017"/>
    </ligand>
</feature>
<evidence type="ECO:0000256" key="3">
    <source>
        <dbReference type="ARBA" id="ARBA00022605"/>
    </source>
</evidence>
<feature type="domain" description="Glycosyl transferase family 3" evidence="13">
    <location>
        <begin position="75"/>
        <end position="325"/>
    </location>
</feature>
<dbReference type="Gene3D" id="3.40.1030.10">
    <property type="entry name" value="Nucleoside phosphorylase/phosphoribosyltransferase catalytic domain"/>
    <property type="match status" value="1"/>
</dbReference>
<evidence type="ECO:0000256" key="8">
    <source>
        <dbReference type="ARBA" id="ARBA00022842"/>
    </source>
</evidence>
<evidence type="ECO:0000259" key="13">
    <source>
        <dbReference type="Pfam" id="PF00591"/>
    </source>
</evidence>
<dbReference type="InterPro" id="IPR000312">
    <property type="entry name" value="Glycosyl_Trfase_fam3"/>
</dbReference>
<comment type="caution">
    <text evidence="15">The sequence shown here is derived from an EMBL/GenBank/DDBJ whole genome shotgun (WGS) entry which is preliminary data.</text>
</comment>
<evidence type="ECO:0000256" key="10">
    <source>
        <dbReference type="ARBA" id="ARBA00052328"/>
    </source>
</evidence>
<keyword evidence="6 12" id="KW-0479">Metal-binding</keyword>
<evidence type="ECO:0000259" key="14">
    <source>
        <dbReference type="Pfam" id="PF02885"/>
    </source>
</evidence>
<comment type="cofactor">
    <cofactor evidence="12">
        <name>Mg(2+)</name>
        <dbReference type="ChEBI" id="CHEBI:18420"/>
    </cofactor>
    <text evidence="12">Binds 2 magnesium ions per monomer.</text>
</comment>
<comment type="pathway">
    <text evidence="1 12">Amino-acid biosynthesis; L-tryptophan biosynthesis; L-tryptophan from chorismate: step 2/5.</text>
</comment>
<feature type="binding site" evidence="12">
    <location>
        <position position="82"/>
    </location>
    <ligand>
        <name>5-phospho-alpha-D-ribose 1-diphosphate</name>
        <dbReference type="ChEBI" id="CHEBI:58017"/>
    </ligand>
</feature>
<evidence type="ECO:0000256" key="9">
    <source>
        <dbReference type="ARBA" id="ARBA00023141"/>
    </source>
</evidence>
<proteinExistence type="inferred from homology"/>
<dbReference type="InterPro" id="IPR035902">
    <property type="entry name" value="Nuc_phospho_transferase"/>
</dbReference>
<dbReference type="EMBL" id="JANUCT010000001">
    <property type="protein sequence ID" value="MCS3902108.1"/>
    <property type="molecule type" value="Genomic_DNA"/>
</dbReference>
<keyword evidence="9 12" id="KW-0057">Aromatic amino acid biosynthesis</keyword>
<feature type="binding site" evidence="12">
    <location>
        <position position="94"/>
    </location>
    <ligand>
        <name>Mg(2+)</name>
        <dbReference type="ChEBI" id="CHEBI:18420"/>
        <label>1</label>
    </ligand>
</feature>
<evidence type="ECO:0000256" key="12">
    <source>
        <dbReference type="HAMAP-Rule" id="MF_00211"/>
    </source>
</evidence>
<organism evidence="15 16">
    <name type="scientific">Methylohalomonas lacus</name>
    <dbReference type="NCBI Taxonomy" id="398773"/>
    <lineage>
        <taxon>Bacteria</taxon>
        <taxon>Pseudomonadati</taxon>
        <taxon>Pseudomonadota</taxon>
        <taxon>Gammaproteobacteria</taxon>
        <taxon>Methylohalomonadales</taxon>
        <taxon>Methylohalomonadaceae</taxon>
        <taxon>Methylohalomonas</taxon>
    </lineage>
</organism>
<feature type="binding site" evidence="12">
    <location>
        <begin position="110"/>
        <end position="118"/>
    </location>
    <ligand>
        <name>5-phospho-alpha-D-ribose 1-diphosphate</name>
        <dbReference type="ChEBI" id="CHEBI:58017"/>
    </ligand>
</feature>
<protein>
    <recommendedName>
        <fullName evidence="12">Anthranilate phosphoribosyltransferase</fullName>
        <ecNumber evidence="12">2.4.2.18</ecNumber>
    </recommendedName>
</protein>
<dbReference type="SUPFAM" id="SSF52418">
    <property type="entry name" value="Nucleoside phosphorylase/phosphoribosyltransferase catalytic domain"/>
    <property type="match status" value="1"/>
</dbReference>
<comment type="catalytic activity">
    <reaction evidence="10 12">
        <text>N-(5-phospho-beta-D-ribosyl)anthranilate + diphosphate = 5-phospho-alpha-D-ribose 1-diphosphate + anthranilate</text>
        <dbReference type="Rhea" id="RHEA:11768"/>
        <dbReference type="ChEBI" id="CHEBI:16567"/>
        <dbReference type="ChEBI" id="CHEBI:18277"/>
        <dbReference type="ChEBI" id="CHEBI:33019"/>
        <dbReference type="ChEBI" id="CHEBI:58017"/>
        <dbReference type="EC" id="2.4.2.18"/>
    </reaction>
</comment>
<comment type="similarity">
    <text evidence="11">In the C-terminal section; belongs to the anthranilate phosphoribosyltransferase family.</text>
</comment>
<dbReference type="SUPFAM" id="SSF47648">
    <property type="entry name" value="Nucleoside phosphorylase/phosphoribosyltransferase N-terminal domain"/>
    <property type="match status" value="1"/>
</dbReference>
<keyword evidence="16" id="KW-1185">Reference proteome</keyword>
<feature type="binding site" evidence="12">
    <location>
        <position position="228"/>
    </location>
    <ligand>
        <name>Mg(2+)</name>
        <dbReference type="ChEBI" id="CHEBI:18420"/>
        <label>2</label>
    </ligand>
</feature>
<evidence type="ECO:0000256" key="1">
    <source>
        <dbReference type="ARBA" id="ARBA00004907"/>
    </source>
</evidence>
<feature type="binding site" evidence="12">
    <location>
        <begin position="85"/>
        <end position="86"/>
    </location>
    <ligand>
        <name>5-phospho-alpha-D-ribose 1-diphosphate</name>
        <dbReference type="ChEBI" id="CHEBI:58017"/>
    </ligand>
</feature>
<dbReference type="EC" id="2.4.2.18" evidence="12"/>
<keyword evidence="5 12" id="KW-0808">Transferase</keyword>
<keyword evidence="3 12" id="KW-0028">Amino-acid biosynthesis</keyword>
<dbReference type="InterPro" id="IPR017459">
    <property type="entry name" value="Glycosyl_Trfase_fam3_N_dom"/>
</dbReference>
<feature type="binding site" evidence="12">
    <location>
        <position position="113"/>
    </location>
    <ligand>
        <name>anthranilate</name>
        <dbReference type="ChEBI" id="CHEBI:16567"/>
        <label>1</label>
    </ligand>
</feature>
<keyword evidence="7 12" id="KW-0822">Tryptophan biosynthesis</keyword>
<dbReference type="GO" id="GO:0000162">
    <property type="term" value="P:L-tryptophan biosynthetic process"/>
    <property type="evidence" value="ECO:0007669"/>
    <property type="project" value="UniProtKB-UniRule"/>
</dbReference>
<dbReference type="Pfam" id="PF02885">
    <property type="entry name" value="Glycos_trans_3N"/>
    <property type="match status" value="1"/>
</dbReference>
<comment type="similarity">
    <text evidence="12">Belongs to the anthranilate phosphoribosyltransferase family.</text>
</comment>
<sequence length="339" mass="35279">MDIRTALDKLVNRIDLDRASMRAVMETIMTGEATPAQIAGVMVALRMKGETVDEITAAVEVMRSLATAVAVRDRTHLVDTCGTGGDGANTFNISTAAAFVVAAAGGRVAKHGNRAVSSTCGSADVLEAAGVNLELTADQVGTCIDRIGVGFLFAPRHHGAMKHAVGPRRELGLRTLFNLLGPLSNPAAAPNQVLGVFSRDWLQHLAEVLHKLGSRHVMVVHAADGLDEISLAATTEIAELKDGTISRYSITPADFDLAPCDAADLAAVDLASSLKLFRAALDGSHGAASRIVQLNAGAAIYVAGLENDLAAGVRRAGEVIASGDAAARLKQLIDLSHEL</sequence>
<name>A0AAE3L3H4_9GAMM</name>
<dbReference type="GO" id="GO:0005829">
    <property type="term" value="C:cytosol"/>
    <property type="evidence" value="ECO:0007669"/>
    <property type="project" value="TreeGrafter"/>
</dbReference>
<evidence type="ECO:0000313" key="16">
    <source>
        <dbReference type="Proteomes" id="UP001204445"/>
    </source>
</evidence>
<dbReference type="FunFam" id="3.40.1030.10:FF:000002">
    <property type="entry name" value="Anthranilate phosphoribosyltransferase"/>
    <property type="match status" value="1"/>
</dbReference>
<feature type="binding site" evidence="12">
    <location>
        <position position="228"/>
    </location>
    <ligand>
        <name>Mg(2+)</name>
        <dbReference type="ChEBI" id="CHEBI:18420"/>
        <label>1</label>
    </ligand>
</feature>
<evidence type="ECO:0000256" key="4">
    <source>
        <dbReference type="ARBA" id="ARBA00022676"/>
    </source>
</evidence>
<evidence type="ECO:0000256" key="2">
    <source>
        <dbReference type="ARBA" id="ARBA00011738"/>
    </source>
</evidence>
<dbReference type="RefSeq" id="WP_259053443.1">
    <property type="nucleotide sequence ID" value="NZ_JANUCT010000001.1"/>
</dbReference>
<evidence type="ECO:0000256" key="5">
    <source>
        <dbReference type="ARBA" id="ARBA00022679"/>
    </source>
</evidence>
<feature type="domain" description="Glycosyl transferase family 3 N-terminal" evidence="14">
    <location>
        <begin position="5"/>
        <end position="65"/>
    </location>
</feature>
<reference evidence="15" key="1">
    <citation type="submission" date="2022-08" db="EMBL/GenBank/DDBJ databases">
        <title>Genomic Encyclopedia of Type Strains, Phase III (KMG-III): the genomes of soil and plant-associated and newly described type strains.</title>
        <authorList>
            <person name="Whitman W."/>
        </authorList>
    </citation>
    <scope>NUCLEOTIDE SEQUENCE</scope>
    <source>
        <strain evidence="15">HMT 1</strain>
    </source>
</reference>
<dbReference type="Proteomes" id="UP001204445">
    <property type="component" value="Unassembled WGS sequence"/>
</dbReference>
<dbReference type="HAMAP" id="MF_00211">
    <property type="entry name" value="TrpD"/>
    <property type="match status" value="1"/>
</dbReference>
<keyword evidence="8 12" id="KW-0460">Magnesium</keyword>
<feature type="binding site" evidence="12">
    <location>
        <begin position="92"/>
        <end position="95"/>
    </location>
    <ligand>
        <name>5-phospho-alpha-D-ribose 1-diphosphate</name>
        <dbReference type="ChEBI" id="CHEBI:58017"/>
    </ligand>
</feature>
<accession>A0AAE3L3H4</accession>
<dbReference type="InterPro" id="IPR005940">
    <property type="entry name" value="Anthranilate_Pribosyl_Tfrase"/>
</dbReference>
<evidence type="ECO:0000256" key="7">
    <source>
        <dbReference type="ARBA" id="ARBA00022822"/>
    </source>
</evidence>
<dbReference type="GO" id="GO:0004048">
    <property type="term" value="F:anthranilate phosphoribosyltransferase activity"/>
    <property type="evidence" value="ECO:0007669"/>
    <property type="project" value="UniProtKB-UniRule"/>
</dbReference>
<dbReference type="GO" id="GO:0000287">
    <property type="term" value="F:magnesium ion binding"/>
    <property type="evidence" value="ECO:0007669"/>
    <property type="project" value="UniProtKB-UniRule"/>
</dbReference>
<comment type="caution">
    <text evidence="12">Lacks conserved residue(s) required for the propagation of feature annotation.</text>
</comment>
<comment type="function">
    <text evidence="12">Catalyzes the transfer of the phosphoribosyl group of 5-phosphorylribose-1-pyrophosphate (PRPP) to anthranilate to yield N-(5'-phosphoribosyl)-anthranilate (PRA).</text>
</comment>
<gene>
    <name evidence="12" type="primary">trpD</name>
    <name evidence="15" type="ORF">J2T55_000100</name>
</gene>
<evidence type="ECO:0000313" key="15">
    <source>
        <dbReference type="EMBL" id="MCS3902108.1"/>
    </source>
</evidence>
<dbReference type="Gene3D" id="1.20.970.10">
    <property type="entry name" value="Transferase, Pyrimidine Nucleoside Phosphorylase, Chain C"/>
    <property type="match status" value="1"/>
</dbReference>
<feature type="binding site" evidence="12">
    <location>
        <position position="82"/>
    </location>
    <ligand>
        <name>anthranilate</name>
        <dbReference type="ChEBI" id="CHEBI:16567"/>
        <label>1</label>
    </ligand>
</feature>
<evidence type="ECO:0000256" key="6">
    <source>
        <dbReference type="ARBA" id="ARBA00022723"/>
    </source>
</evidence>
<dbReference type="InterPro" id="IPR036320">
    <property type="entry name" value="Glycosyl_Trfase_fam3_N_dom_sf"/>
</dbReference>
<keyword evidence="4 12" id="KW-0328">Glycosyltransferase</keyword>
<evidence type="ECO:0000256" key="11">
    <source>
        <dbReference type="ARBA" id="ARBA00061188"/>
    </source>
</evidence>